<name>A0A2U0I5B8_9FLAO</name>
<gene>
    <name evidence="1" type="ORF">DDV96_03295</name>
</gene>
<dbReference type="PROSITE" id="PS51257">
    <property type="entry name" value="PROKAR_LIPOPROTEIN"/>
    <property type="match status" value="1"/>
</dbReference>
<evidence type="ECO:0000313" key="1">
    <source>
        <dbReference type="EMBL" id="PVW16303.1"/>
    </source>
</evidence>
<comment type="caution">
    <text evidence="1">The sequence shown here is derived from an EMBL/GenBank/DDBJ whole genome shotgun (WGS) entry which is preliminary data.</text>
</comment>
<dbReference type="EMBL" id="QEHR01000002">
    <property type="protein sequence ID" value="PVW16303.1"/>
    <property type="molecule type" value="Genomic_DNA"/>
</dbReference>
<protein>
    <recommendedName>
        <fullName evidence="3">Membrane metalloprotease</fullName>
    </recommendedName>
</protein>
<evidence type="ECO:0008006" key="3">
    <source>
        <dbReference type="Google" id="ProtNLM"/>
    </source>
</evidence>
<organism evidence="1 2">
    <name type="scientific">Marixanthomonas spongiae</name>
    <dbReference type="NCBI Taxonomy" id="2174845"/>
    <lineage>
        <taxon>Bacteria</taxon>
        <taxon>Pseudomonadati</taxon>
        <taxon>Bacteroidota</taxon>
        <taxon>Flavobacteriia</taxon>
        <taxon>Flavobacteriales</taxon>
        <taxon>Flavobacteriaceae</taxon>
        <taxon>Marixanthomonas</taxon>
    </lineage>
</organism>
<sequence length="261" mass="28994">MKISLPALFLFFFSTLVIGCKDDDSNTIDPTAENKKSLGKSAEDILSDDIYQSLTIEFVYAPGYPPTEETKIALEQFLDQRIKKPGGIIIKETVIDPPTGAPFDIDEIKEIEENNRTAYTKDDNLAVYVFLSNGKSNKDTDKTVTLGTAYRNTSIVVYKKTLLDLINNNQGGGDLATLETTTLEHEFGHILGLVNITNDDIHPKGHEDADNSRHCVIDNCLMYFQASNTGRKEVARFLQRRATVPQLDSLCIEDLQAKGGK</sequence>
<dbReference type="RefSeq" id="WP_116693320.1">
    <property type="nucleotide sequence ID" value="NZ_QEHR01000002.1"/>
</dbReference>
<proteinExistence type="predicted"/>
<evidence type="ECO:0000313" key="2">
    <source>
        <dbReference type="Proteomes" id="UP000245962"/>
    </source>
</evidence>
<dbReference type="SUPFAM" id="SSF55486">
    <property type="entry name" value="Metalloproteases ('zincins'), catalytic domain"/>
    <property type="match status" value="1"/>
</dbReference>
<dbReference type="AlphaFoldDB" id="A0A2U0I5B8"/>
<dbReference type="Proteomes" id="UP000245962">
    <property type="component" value="Unassembled WGS sequence"/>
</dbReference>
<dbReference type="OrthoDB" id="1121673at2"/>
<dbReference type="Gene3D" id="3.40.390.10">
    <property type="entry name" value="Collagenase (Catalytic Domain)"/>
    <property type="match status" value="1"/>
</dbReference>
<accession>A0A2U0I5B8</accession>
<reference evidence="1 2" key="1">
    <citation type="submission" date="2018-04" db="EMBL/GenBank/DDBJ databases">
        <title>Marixanthomonas spongiae HN-E44 sp. nov., isolated from a marine sponge.</title>
        <authorList>
            <person name="Luo L."/>
            <person name="Zhuang L."/>
        </authorList>
    </citation>
    <scope>NUCLEOTIDE SEQUENCE [LARGE SCALE GENOMIC DNA]</scope>
    <source>
        <strain evidence="1 2">HN-E44</strain>
    </source>
</reference>
<dbReference type="GO" id="GO:0008237">
    <property type="term" value="F:metallopeptidase activity"/>
    <property type="evidence" value="ECO:0007669"/>
    <property type="project" value="InterPro"/>
</dbReference>
<keyword evidence="2" id="KW-1185">Reference proteome</keyword>
<dbReference type="InterPro" id="IPR024079">
    <property type="entry name" value="MetalloPept_cat_dom_sf"/>
</dbReference>